<keyword evidence="2" id="KW-1185">Reference proteome</keyword>
<evidence type="ECO:0000313" key="2">
    <source>
        <dbReference type="Proteomes" id="UP000624243"/>
    </source>
</evidence>
<organism evidence="1 2">
    <name type="scientific">Pseudomonas kurunegalensis</name>
    <dbReference type="NCBI Taxonomy" id="485880"/>
    <lineage>
        <taxon>Bacteria</taxon>
        <taxon>Pseudomonadati</taxon>
        <taxon>Pseudomonadota</taxon>
        <taxon>Gammaproteobacteria</taxon>
        <taxon>Pseudomonadales</taxon>
        <taxon>Pseudomonadaceae</taxon>
        <taxon>Pseudomonas</taxon>
    </lineage>
</organism>
<gene>
    <name evidence="1" type="ORF">HU758_001410</name>
</gene>
<proteinExistence type="predicted"/>
<dbReference type="Proteomes" id="UP000624243">
    <property type="component" value="Unassembled WGS sequence"/>
</dbReference>
<reference evidence="1 2" key="1">
    <citation type="journal article" date="2020" name="Microorganisms">
        <title>Reliable Identification of Environmental Pseudomonas Isolates Using the rpoD Gene.</title>
        <authorList>
            <consortium name="The Broad Institute Genome Sequencing Platform"/>
            <person name="Girard L."/>
            <person name="Lood C."/>
            <person name="Rokni-Zadeh H."/>
            <person name="van Noort V."/>
            <person name="Lavigne R."/>
            <person name="De Mot R."/>
        </authorList>
    </citation>
    <scope>NUCLEOTIDE SEQUENCE [LARGE SCALE GENOMIC DNA]</scope>
    <source>
        <strain evidence="1 2">RW1P2</strain>
    </source>
</reference>
<comment type="caution">
    <text evidence="1">The sequence shown here is derived from an EMBL/GenBank/DDBJ whole genome shotgun (WGS) entry which is preliminary data.</text>
</comment>
<evidence type="ECO:0000313" key="1">
    <source>
        <dbReference type="EMBL" id="MBV4513869.1"/>
    </source>
</evidence>
<dbReference type="EMBL" id="JABWSB020000001">
    <property type="protein sequence ID" value="MBV4513869.1"/>
    <property type="molecule type" value="Genomic_DNA"/>
</dbReference>
<sequence>MAVVRFINYKPAVVYCNDGEVNEIAHKDPSGVDKVIYGFPQLYWSDGSPWDVGNFWLSTFTMQVVHGGMDLATLVSLAYCLRHYMAFLEREKISWLSFPLIQDRRCLFQYHSELQALRKAGDISLSSAKGRSKAVIRLYKAVVDYHLLTISPDIFEDVTQVSQVANISGLERTLAVSKEQLKVRGSKDSMLKVEDGLIPLGYEDQALVLDIAYEHCSPEVYLMLILGFYTGMRLGTICDLKLLTLKHAKLSEDGSYYSLSVGPAVRYAPVATKGGVTGEVSVPAVVYDMLISYVKSPRRLLRAAKVETKGAENLIFINKNGRSYCRPGKDRSSTVNDEISRVRAVALCRGVSLRFKFHETRATFGTNFVVENLKQPNAQLNSVIGVLRGLMLHKSEKTTMTYIRYVQNHKERAKWSSVYFRKCEELRRKW</sequence>
<accession>A0ACC5UHH1</accession>
<protein>
    <submittedName>
        <fullName evidence="1">Site-specific integrase</fullName>
    </submittedName>
</protein>
<name>A0ACC5UHH1_9PSED</name>